<dbReference type="EMBL" id="CP002917">
    <property type="protein sequence ID" value="AEK36720.1"/>
    <property type="molecule type" value="Genomic_DNA"/>
</dbReference>
<organism evidence="1 2">
    <name type="scientific">Corynebacterium variabile (strain DSM 44702 / CIP 107183 / JCM 12073 / NCIMB 30131)</name>
    <name type="common">Corynebacterium mooreparkense</name>
    <dbReference type="NCBI Taxonomy" id="858619"/>
    <lineage>
        <taxon>Bacteria</taxon>
        <taxon>Bacillati</taxon>
        <taxon>Actinomycetota</taxon>
        <taxon>Actinomycetes</taxon>
        <taxon>Mycobacteriales</taxon>
        <taxon>Corynebacteriaceae</taxon>
        <taxon>Corynebacterium</taxon>
    </lineage>
</organism>
<dbReference type="KEGG" id="cva:CVAR_1364"/>
<reference evidence="1 2" key="1">
    <citation type="journal article" date="2011" name="BMC Genomics">
        <title>Complete genome sequence of Corynebacterium variabile DSM 44702 isolated from the surface of smear-ripened cheeses and insights into cheese ripening and flavor generation.</title>
        <authorList>
            <person name="Schroeder J."/>
            <person name="Maus I."/>
            <person name="Trost E."/>
            <person name="Tauch A."/>
        </authorList>
    </citation>
    <scope>NUCLEOTIDE SEQUENCE [LARGE SCALE GENOMIC DNA]</scope>
    <source>
        <strain evidence="2">DSM 44702 / JCM 12073 / NCIMB 30131</strain>
    </source>
</reference>
<name>G0HCG7_CORVD</name>
<dbReference type="eggNOG" id="COG0582">
    <property type="taxonomic scope" value="Bacteria"/>
</dbReference>
<dbReference type="RefSeq" id="WP_014009901.1">
    <property type="nucleotide sequence ID" value="NC_015859.1"/>
</dbReference>
<dbReference type="HOGENOM" id="CLU_1774279_0_0_11"/>
<dbReference type="STRING" id="858619.CVAR_1364"/>
<evidence type="ECO:0000313" key="2">
    <source>
        <dbReference type="Proteomes" id="UP000006659"/>
    </source>
</evidence>
<gene>
    <name evidence="1" type="ordered locus">CVAR_1364</name>
</gene>
<protein>
    <submittedName>
        <fullName evidence="1">Uncharacterized protein</fullName>
    </submittedName>
</protein>
<evidence type="ECO:0000313" key="1">
    <source>
        <dbReference type="EMBL" id="AEK36720.1"/>
    </source>
</evidence>
<sequence length="146" mass="15906">MVKVTGRWGRIRWVPVIDEDKAARILARARQVGEGFFVPVMSTGEVDRNALNRINRVLKKRGFGVVDATGLRNRWLVDLACRPGIPAAVLMSVAGVGDLRILADQADSLPRYTPQQLARLFIAADEGTDDPDLDAAGDGGPGRWQS</sequence>
<accession>G0HCG7</accession>
<proteinExistence type="predicted"/>
<dbReference type="AlphaFoldDB" id="G0HCG7"/>
<dbReference type="Proteomes" id="UP000006659">
    <property type="component" value="Chromosome"/>
</dbReference>